<comment type="caution">
    <text evidence="1">The sequence shown here is derived from an EMBL/GenBank/DDBJ whole genome shotgun (WGS) entry which is preliminary data.</text>
</comment>
<proteinExistence type="predicted"/>
<sequence length="261" mass="30490">MPIPTKTIQIDGIACKERKTFFYNLKKYVFQCVIENQEAFFKNGLLNQYIHESIQQKQARDAYNKSVKNKINQKDRTEVQYKLQQPLYVQSLIKNKLFTLNAFGEKGVASLELWLQLFKTKTDINTSALTISTQETTVKIEPTQPNRIYKSENWIPFRLCKNKNGFYYNLDKTPQKLADFEARLKKNLETFILNTCEQELFKLDSLWLAITNLEALGEQLALNNQKKQVFKVEFECNYNLPDLFSLGQNVAYGNGVFIKHL</sequence>
<evidence type="ECO:0000313" key="2">
    <source>
        <dbReference type="Proteomes" id="UP001176806"/>
    </source>
</evidence>
<reference evidence="1" key="1">
    <citation type="submission" date="2023-07" db="EMBL/GenBank/DDBJ databases">
        <title>Two novel species in the genus Flavivirga.</title>
        <authorList>
            <person name="Kwon K."/>
        </authorList>
    </citation>
    <scope>NUCLEOTIDE SEQUENCE</scope>
    <source>
        <strain evidence="1">KACC 14158</strain>
    </source>
</reference>
<dbReference type="EMBL" id="JAUOEL010000010">
    <property type="protein sequence ID" value="MDO5976947.1"/>
    <property type="molecule type" value="Genomic_DNA"/>
</dbReference>
<dbReference type="RefSeq" id="WP_303304282.1">
    <property type="nucleotide sequence ID" value="NZ_BAABDA010000060.1"/>
</dbReference>
<evidence type="ECO:0000313" key="1">
    <source>
        <dbReference type="EMBL" id="MDO5976947.1"/>
    </source>
</evidence>
<organism evidence="1 2">
    <name type="scientific">Flavivirga jejuensis</name>
    <dbReference type="NCBI Taxonomy" id="870487"/>
    <lineage>
        <taxon>Bacteria</taxon>
        <taxon>Pseudomonadati</taxon>
        <taxon>Bacteroidota</taxon>
        <taxon>Flavobacteriia</taxon>
        <taxon>Flavobacteriales</taxon>
        <taxon>Flavobacteriaceae</taxon>
        <taxon>Flavivirga</taxon>
    </lineage>
</organism>
<name>A0ABT8WVP6_9FLAO</name>
<accession>A0ABT8WVP6</accession>
<keyword evidence="2" id="KW-1185">Reference proteome</keyword>
<dbReference type="Proteomes" id="UP001176806">
    <property type="component" value="Unassembled WGS sequence"/>
</dbReference>
<gene>
    <name evidence="1" type="ORF">Q4Q40_22330</name>
</gene>
<protein>
    <submittedName>
        <fullName evidence="1">Uncharacterized protein</fullName>
    </submittedName>
</protein>